<evidence type="ECO:0000313" key="3">
    <source>
        <dbReference type="Proteomes" id="UP000526501"/>
    </source>
</evidence>
<dbReference type="EMBL" id="JACHVC010000013">
    <property type="protein sequence ID" value="MBC2607837.1"/>
    <property type="molecule type" value="Genomic_DNA"/>
</dbReference>
<dbReference type="AlphaFoldDB" id="A0A7X1EBH9"/>
<keyword evidence="3" id="KW-1185">Reference proteome</keyword>
<dbReference type="Pfam" id="PF03372">
    <property type="entry name" value="Exo_endo_phos"/>
    <property type="match status" value="1"/>
</dbReference>
<dbReference type="InterPro" id="IPR005135">
    <property type="entry name" value="Endo/exonuclease/phosphatase"/>
</dbReference>
<protein>
    <submittedName>
        <fullName evidence="2">Endonuclease/exonuclease/phosphatase family protein</fullName>
    </submittedName>
</protein>
<dbReference type="Proteomes" id="UP000526501">
    <property type="component" value="Unassembled WGS sequence"/>
</dbReference>
<accession>A0A7X1EBH9</accession>
<feature type="domain" description="Endonuclease/exonuclease/phosphatase" evidence="1">
    <location>
        <begin position="44"/>
        <end position="394"/>
    </location>
</feature>
<gene>
    <name evidence="2" type="ORF">H5P27_17420</name>
</gene>
<dbReference type="RefSeq" id="WP_185661701.1">
    <property type="nucleotide sequence ID" value="NZ_CAWPOO010000013.1"/>
</dbReference>
<evidence type="ECO:0000313" key="2">
    <source>
        <dbReference type="EMBL" id="MBC2607837.1"/>
    </source>
</evidence>
<organism evidence="2 3">
    <name type="scientific">Pelagicoccus albus</name>
    <dbReference type="NCBI Taxonomy" id="415222"/>
    <lineage>
        <taxon>Bacteria</taxon>
        <taxon>Pseudomonadati</taxon>
        <taxon>Verrucomicrobiota</taxon>
        <taxon>Opitutia</taxon>
        <taxon>Puniceicoccales</taxon>
        <taxon>Pelagicoccaceae</taxon>
        <taxon>Pelagicoccus</taxon>
    </lineage>
</organism>
<sequence>MSFRIHLLTFGLLVAFSNSVDSKLSAKEVAANHEVATAQPFRVATFNVSMESGNYGDEASSLVLQQELASGDNPQIQAIAAILQKRRPDIVLLNEFDYIADTSKGINAFQDNYLGISQRGDEPIRYDYFYLAESNTGELSPVDINDDGTLSLPADAYGFGLYPGHYAMVLLSRFPIDSERVRTFRTFLWKDMPGALKPLKEDGSGYYSAEVWNHFRLSSKSHWDVPVLIGGKALHVLASHPTPPVFDGEEDRNGRRNNDEIRFWADYVSPDEEISAYIYDDAGEAGGMASDEPFVILGDLNASDCNGDSYEGAIQQLLEHPSIVDPRPDSDGATEAWPGDDCARHSTHIAGWRLDYVLPSSGESLQVLDSGVYWPETSSPDAELFEDRSKSSDHRLVWLDLELR</sequence>
<name>A0A7X1EBH9_9BACT</name>
<comment type="caution">
    <text evidence="2">The sequence shown here is derived from an EMBL/GenBank/DDBJ whole genome shotgun (WGS) entry which is preliminary data.</text>
</comment>
<proteinExistence type="predicted"/>
<dbReference type="GO" id="GO:0004519">
    <property type="term" value="F:endonuclease activity"/>
    <property type="evidence" value="ECO:0007669"/>
    <property type="project" value="UniProtKB-KW"/>
</dbReference>
<keyword evidence="2" id="KW-0378">Hydrolase</keyword>
<evidence type="ECO:0000259" key="1">
    <source>
        <dbReference type="Pfam" id="PF03372"/>
    </source>
</evidence>
<keyword evidence="2" id="KW-0269">Exonuclease</keyword>
<keyword evidence="2" id="KW-0540">Nuclease</keyword>
<dbReference type="GO" id="GO:0004527">
    <property type="term" value="F:exonuclease activity"/>
    <property type="evidence" value="ECO:0007669"/>
    <property type="project" value="UniProtKB-KW"/>
</dbReference>
<keyword evidence="2" id="KW-0255">Endonuclease</keyword>
<reference evidence="2 3" key="1">
    <citation type="submission" date="2020-07" db="EMBL/GenBank/DDBJ databases">
        <authorList>
            <person name="Feng X."/>
        </authorList>
    </citation>
    <scope>NUCLEOTIDE SEQUENCE [LARGE SCALE GENOMIC DNA]</scope>
    <source>
        <strain evidence="2 3">JCM23202</strain>
    </source>
</reference>
<dbReference type="InterPro" id="IPR036691">
    <property type="entry name" value="Endo/exonu/phosph_ase_sf"/>
</dbReference>
<dbReference type="Gene3D" id="3.60.10.10">
    <property type="entry name" value="Endonuclease/exonuclease/phosphatase"/>
    <property type="match status" value="1"/>
</dbReference>
<dbReference type="SUPFAM" id="SSF56219">
    <property type="entry name" value="DNase I-like"/>
    <property type="match status" value="1"/>
</dbReference>